<evidence type="ECO:0000256" key="1">
    <source>
        <dbReference type="SAM" id="SignalP"/>
    </source>
</evidence>
<comment type="caution">
    <text evidence="2">The sequence shown here is derived from an EMBL/GenBank/DDBJ whole genome shotgun (WGS) entry which is preliminary data.</text>
</comment>
<keyword evidence="3" id="KW-1185">Reference proteome</keyword>
<name>A0A2N3Q0M6_9PROT</name>
<organism evidence="2 3">
    <name type="scientific">Telmatospirillum siberiense</name>
    <dbReference type="NCBI Taxonomy" id="382514"/>
    <lineage>
        <taxon>Bacteria</taxon>
        <taxon>Pseudomonadati</taxon>
        <taxon>Pseudomonadota</taxon>
        <taxon>Alphaproteobacteria</taxon>
        <taxon>Rhodospirillales</taxon>
        <taxon>Rhodospirillaceae</taxon>
        <taxon>Telmatospirillum</taxon>
    </lineage>
</organism>
<evidence type="ECO:0000313" key="3">
    <source>
        <dbReference type="Proteomes" id="UP000233293"/>
    </source>
</evidence>
<evidence type="ECO:0008006" key="4">
    <source>
        <dbReference type="Google" id="ProtNLM"/>
    </source>
</evidence>
<dbReference type="AlphaFoldDB" id="A0A2N3Q0M6"/>
<dbReference type="EMBL" id="PIUM01000002">
    <property type="protein sequence ID" value="PKU26210.1"/>
    <property type="molecule type" value="Genomic_DNA"/>
</dbReference>
<proteinExistence type="predicted"/>
<evidence type="ECO:0000313" key="2">
    <source>
        <dbReference type="EMBL" id="PKU26210.1"/>
    </source>
</evidence>
<reference evidence="3" key="1">
    <citation type="submission" date="2017-12" db="EMBL/GenBank/DDBJ databases">
        <title>Draft genome sequence of Telmatospirillum siberiense 26-4b1T, an acidotolerant peatland alphaproteobacterium potentially involved in sulfur cycling.</title>
        <authorList>
            <person name="Hausmann B."/>
            <person name="Pjevac P."/>
            <person name="Schreck K."/>
            <person name="Herbold C.W."/>
            <person name="Daims H."/>
            <person name="Wagner M."/>
            <person name="Pester M."/>
            <person name="Loy A."/>
        </authorList>
    </citation>
    <scope>NUCLEOTIDE SEQUENCE [LARGE SCALE GENOMIC DNA]</scope>
    <source>
        <strain evidence="3">26-4b1</strain>
    </source>
</reference>
<sequence length="84" mass="9363">MRKILFLASLVMATPAYAEQFHFTESDSFAYEIKCSDGRYTNEAYHVTRIVSGQTIIQFTSATGSHVQEWIISPPVTCSIGPKS</sequence>
<accession>A0A2N3Q0M6</accession>
<keyword evidence="1" id="KW-0732">Signal</keyword>
<gene>
    <name evidence="2" type="ORF">CWS72_03560</name>
</gene>
<dbReference type="Proteomes" id="UP000233293">
    <property type="component" value="Unassembled WGS sequence"/>
</dbReference>
<feature type="chain" id="PRO_5014606601" description="Ricin B lectin domain-containing protein" evidence="1">
    <location>
        <begin position="19"/>
        <end position="84"/>
    </location>
</feature>
<feature type="signal peptide" evidence="1">
    <location>
        <begin position="1"/>
        <end position="18"/>
    </location>
</feature>
<protein>
    <recommendedName>
        <fullName evidence="4">Ricin B lectin domain-containing protein</fullName>
    </recommendedName>
</protein>
<dbReference type="RefSeq" id="WP_101249172.1">
    <property type="nucleotide sequence ID" value="NZ_PIUM01000002.1"/>
</dbReference>